<gene>
    <name evidence="1" type="ordered locus">Metok_1068</name>
</gene>
<keyword evidence="2" id="KW-1185">Reference proteome</keyword>
<dbReference type="AlphaFoldDB" id="F8ANI4"/>
<dbReference type="HOGENOM" id="CLU_862240_0_0_2"/>
<dbReference type="Proteomes" id="UP000009296">
    <property type="component" value="Chromosome"/>
</dbReference>
<proteinExistence type="predicted"/>
<dbReference type="STRING" id="647113.Metok_1068"/>
<dbReference type="GeneID" id="10773224"/>
<sequence length="328" mass="37276">MGHMKKIKNGFLNLTHLSKLKTILAIGVLSFMLCSVNAADVVKIVDNSPYPEFIYADNSIVPKIIAHNTGKNIPSFLFYFIDGVYSNLNNPNEVAIKTPLWFFGKLFMSGNNLNPENGYIFINSKYVGKPNDKWVNYLTPSDVIIYSNESAICARAHDKYTDINIIMYNNESIKQLISGLKSIDGIKVISSNAETKDNVLIGKLKLDANIYELMNMGNFDLYYVPIDVKVNGWNKKDQNTYSKGNEIISIYKLPVNKETIKNIIDEQLKNQNLKKVKESSYNGWDVVEYSYKNIGRQYACYKELEYGSVCVITDKIENLDDISISENK</sequence>
<dbReference type="EMBL" id="CP002792">
    <property type="protein sequence ID" value="AEH07038.1"/>
    <property type="molecule type" value="Genomic_DNA"/>
</dbReference>
<dbReference type="KEGG" id="mok:Metok_1068"/>
<evidence type="ECO:0000313" key="2">
    <source>
        <dbReference type="Proteomes" id="UP000009296"/>
    </source>
</evidence>
<protein>
    <submittedName>
        <fullName evidence="1">Uncharacterized protein</fullName>
    </submittedName>
</protein>
<evidence type="ECO:0000313" key="1">
    <source>
        <dbReference type="EMBL" id="AEH07038.1"/>
    </source>
</evidence>
<organism evidence="1 2">
    <name type="scientific">Methanothermococcus okinawensis (strain DSM 14208 / JCM 11175 / IH1)</name>
    <dbReference type="NCBI Taxonomy" id="647113"/>
    <lineage>
        <taxon>Archaea</taxon>
        <taxon>Methanobacteriati</taxon>
        <taxon>Methanobacteriota</taxon>
        <taxon>Methanomada group</taxon>
        <taxon>Methanococci</taxon>
        <taxon>Methanococcales</taxon>
        <taxon>Methanococcaceae</taxon>
        <taxon>Methanothermococcus</taxon>
    </lineage>
</organism>
<dbReference type="eggNOG" id="arCOG06579">
    <property type="taxonomic scope" value="Archaea"/>
</dbReference>
<dbReference type="RefSeq" id="WP_013867222.1">
    <property type="nucleotide sequence ID" value="NC_015636.1"/>
</dbReference>
<accession>F8ANI4</accession>
<reference evidence="1" key="1">
    <citation type="submission" date="2011-05" db="EMBL/GenBank/DDBJ databases">
        <title>Complete sequence of chromosome of Methanothermococcus okinawensis IH1.</title>
        <authorList>
            <consortium name="US DOE Joint Genome Institute"/>
            <person name="Lucas S."/>
            <person name="Han J."/>
            <person name="Lapidus A."/>
            <person name="Cheng J.-F."/>
            <person name="Goodwin L."/>
            <person name="Pitluck S."/>
            <person name="Peters L."/>
            <person name="Mikhailova N."/>
            <person name="Held B."/>
            <person name="Han C."/>
            <person name="Tapia R."/>
            <person name="Land M."/>
            <person name="Hauser L."/>
            <person name="Kyrpides N."/>
            <person name="Ivanova N."/>
            <person name="Pagani I."/>
            <person name="Sieprawska-Lupa M."/>
            <person name="Takai K."/>
            <person name="Miyazaki J."/>
            <person name="Whitman W."/>
            <person name="Woyke T."/>
        </authorList>
    </citation>
    <scope>NUCLEOTIDE SEQUENCE</scope>
    <source>
        <strain evidence="1">IH1</strain>
    </source>
</reference>
<name>F8ANI4_METOI</name>
<dbReference type="OrthoDB" id="65613at2157"/>